<evidence type="ECO:0000313" key="4">
    <source>
        <dbReference type="Proteomes" id="UP000641429"/>
    </source>
</evidence>
<dbReference type="InterPro" id="IPR003959">
    <property type="entry name" value="ATPase_AAA_core"/>
</dbReference>
<dbReference type="EMBL" id="JAELXN010000148">
    <property type="protein sequence ID" value="MBJ6598862.1"/>
    <property type="molecule type" value="Genomic_DNA"/>
</dbReference>
<dbReference type="GO" id="GO:0005524">
    <property type="term" value="F:ATP binding"/>
    <property type="evidence" value="ECO:0007669"/>
    <property type="project" value="InterPro"/>
</dbReference>
<proteinExistence type="predicted"/>
<name>A0A8I1G843_ENTAS</name>
<feature type="domain" description="ATPase AAA-type core" evidence="1">
    <location>
        <begin position="187"/>
        <end position="356"/>
    </location>
</feature>
<dbReference type="Pfam" id="PF11398">
    <property type="entry name" value="DUF2813"/>
    <property type="match status" value="1"/>
</dbReference>
<dbReference type="Proteomes" id="UP000641429">
    <property type="component" value="Unassembled WGS sequence"/>
</dbReference>
<reference evidence="3" key="1">
    <citation type="submission" date="2020-12" db="EMBL/GenBank/DDBJ databases">
        <title>Molecular epidemiology of VIM- metallo-b-lactamase-producing Enterobacter cloacae complex isolated in France between 2015 and 2018.</title>
        <authorList>
            <person name="Emeraud C."/>
            <person name="Petit C."/>
            <person name="Bonnin R."/>
            <person name="Naas T."/>
            <person name="Dortet L."/>
        </authorList>
    </citation>
    <scope>NUCLEOTIDE SEQUENCE</scope>
    <source>
        <strain evidence="3">170C2</strain>
    </source>
</reference>
<dbReference type="PANTHER" id="PTHR43581">
    <property type="entry name" value="ATP/GTP PHOSPHATASE"/>
    <property type="match status" value="1"/>
</dbReference>
<dbReference type="Pfam" id="PF20469">
    <property type="entry name" value="OLD-like_TOPRIM"/>
    <property type="match status" value="1"/>
</dbReference>
<dbReference type="Pfam" id="PF13304">
    <property type="entry name" value="AAA_21"/>
    <property type="match status" value="1"/>
</dbReference>
<comment type="caution">
    <text evidence="3">The sequence shown here is derived from an EMBL/GenBank/DDBJ whole genome shotgun (WGS) entry which is preliminary data.</text>
</comment>
<dbReference type="SUPFAM" id="SSF52540">
    <property type="entry name" value="P-loop containing nucleoside triphosphate hydrolases"/>
    <property type="match status" value="1"/>
</dbReference>
<feature type="domain" description="OLD protein-like TOPRIM" evidence="2">
    <location>
        <begin position="407"/>
        <end position="470"/>
    </location>
</feature>
<dbReference type="GO" id="GO:0016887">
    <property type="term" value="F:ATP hydrolysis activity"/>
    <property type="evidence" value="ECO:0007669"/>
    <property type="project" value="InterPro"/>
</dbReference>
<evidence type="ECO:0000259" key="1">
    <source>
        <dbReference type="Pfam" id="PF13304"/>
    </source>
</evidence>
<dbReference type="PANTHER" id="PTHR43581:SF4">
    <property type="entry name" value="ATP_GTP PHOSPHATASE"/>
    <property type="match status" value="1"/>
</dbReference>
<protein>
    <submittedName>
        <fullName evidence="3">AAA family ATPase</fullName>
    </submittedName>
</protein>
<dbReference type="InterPro" id="IPR034139">
    <property type="entry name" value="TOPRIM_OLD"/>
</dbReference>
<dbReference type="InterPro" id="IPR022602">
    <property type="entry name" value="DUF2813"/>
</dbReference>
<dbReference type="RefSeq" id="WP_048987630.1">
    <property type="nucleotide sequence ID" value="NZ_JAELXN010000148.1"/>
</dbReference>
<evidence type="ECO:0000259" key="2">
    <source>
        <dbReference type="Pfam" id="PF20469"/>
    </source>
</evidence>
<organism evidence="3 4">
    <name type="scientific">Enterobacter asburiae</name>
    <dbReference type="NCBI Taxonomy" id="61645"/>
    <lineage>
        <taxon>Bacteria</taxon>
        <taxon>Pseudomonadati</taxon>
        <taxon>Pseudomonadota</taxon>
        <taxon>Gammaproteobacteria</taxon>
        <taxon>Enterobacterales</taxon>
        <taxon>Enterobacteriaceae</taxon>
        <taxon>Enterobacter</taxon>
        <taxon>Enterobacter cloacae complex</taxon>
    </lineage>
</organism>
<accession>A0A8I1G843</accession>
<dbReference type="InterPro" id="IPR051396">
    <property type="entry name" value="Bact_Antivir_Def_Nuclease"/>
</dbReference>
<dbReference type="InterPro" id="IPR027417">
    <property type="entry name" value="P-loop_NTPase"/>
</dbReference>
<dbReference type="AlphaFoldDB" id="A0A8I1G843"/>
<dbReference type="CDD" id="cd01026">
    <property type="entry name" value="TOPRIM_OLD"/>
    <property type="match status" value="1"/>
</dbReference>
<gene>
    <name evidence="3" type="ORF">JGT27_24625</name>
</gene>
<dbReference type="Gene3D" id="3.40.50.300">
    <property type="entry name" value="P-loop containing nucleotide triphosphate hydrolases"/>
    <property type="match status" value="1"/>
</dbReference>
<evidence type="ECO:0000313" key="3">
    <source>
        <dbReference type="EMBL" id="MBJ6598862.1"/>
    </source>
</evidence>
<sequence>MKLETIRLSGFQSFGQEPTELNLEEITYLIGPNGSGKTAALQALCRLFAFNPALRRILRSDFHVPFNEENAPGERLLWIEADFSFPELAEDVDNSTVAPHFGHMRLDEVDGIPRVRFRLTATMGPDGDIEENLVYVLDVDADGNPQNTPQVTRADRNHIQVHYLPARRDPADHITYGANALLGRLFRAVRWDNERSAIRALTDQISDSLATNPSVNAFSESLKAIWASLHKGSFFTDPKITFAASEIEALLRHMSVSFAPDHEGSLVDFSRLSDGQKSMLYLSLVLSSQAIGSAVLAGRDTSFDPDKLRPPVFTLVAVEEPENSLSPHYLGRIVSTLNNMAKNADAQALIATHAPSMLRRVAPEFIRYLRLTEERNTRITHIKLPAKTDDAHKFVREAVQAFPEVYFSRLVVLGEGDSEEIVLPRLLQAKGAPVDESAITIAPLGGRHVNHFWRLLSALQIPYLTLLDLDIARHAAGWGRIKYVNDQFAIFEPDRVLPVNCPIPRWDDSGTPVRTHHFFNNGTQDTFAELENRSVFFSFPMDLDFSMLLAYPEAYSVIREEPDESTIKAVLGKSHHDSSQYSQDELRLFSTYHRRFKLGSKPAAHIEALAQLTDAQLLGNMPASLSRLADTVIARLAELPE</sequence>